<sequence length="104" mass="11616">MKKVIAVTLALLFMTVSASFAAERVRGYLKKDGTYVAPHFRSSPDGNQYNNWSSKGNVNPYTGKKGTKDSYGYRSGYGNKNPFGGYRSGGHTYPDYNYGRKHSR</sequence>
<evidence type="ECO:0000313" key="2">
    <source>
        <dbReference type="EMBL" id="VAX25829.1"/>
    </source>
</evidence>
<protein>
    <submittedName>
        <fullName evidence="2">Uncharacterized protein</fullName>
    </submittedName>
</protein>
<accession>A0A3B1C6P9</accession>
<dbReference type="EMBL" id="UOGE01000111">
    <property type="protein sequence ID" value="VAX25829.1"/>
    <property type="molecule type" value="Genomic_DNA"/>
</dbReference>
<reference evidence="2" key="1">
    <citation type="submission" date="2018-06" db="EMBL/GenBank/DDBJ databases">
        <authorList>
            <person name="Zhirakovskaya E."/>
        </authorList>
    </citation>
    <scope>NUCLEOTIDE SEQUENCE</scope>
</reference>
<evidence type="ECO:0000256" key="1">
    <source>
        <dbReference type="SAM" id="MobiDB-lite"/>
    </source>
</evidence>
<name>A0A3B1C6P9_9ZZZZ</name>
<gene>
    <name evidence="2" type="ORF">MNBD_NITROSPINAE02-172</name>
</gene>
<dbReference type="AlphaFoldDB" id="A0A3B1C6P9"/>
<feature type="compositionally biased region" description="Polar residues" evidence="1">
    <location>
        <begin position="44"/>
        <end position="60"/>
    </location>
</feature>
<organism evidence="2">
    <name type="scientific">hydrothermal vent metagenome</name>
    <dbReference type="NCBI Taxonomy" id="652676"/>
    <lineage>
        <taxon>unclassified sequences</taxon>
        <taxon>metagenomes</taxon>
        <taxon>ecological metagenomes</taxon>
    </lineage>
</organism>
<proteinExistence type="predicted"/>
<feature type="region of interest" description="Disordered" evidence="1">
    <location>
        <begin position="40"/>
        <end position="104"/>
    </location>
</feature>